<proteinExistence type="inferred from homology"/>
<comment type="caution">
    <text evidence="12">The sequence shown here is derived from an EMBL/GenBank/DDBJ whole genome shotgun (WGS) entry which is preliminary data.</text>
</comment>
<dbReference type="GO" id="GO:0015293">
    <property type="term" value="F:symporter activity"/>
    <property type="evidence" value="ECO:0007669"/>
    <property type="project" value="UniProtKB-KW"/>
</dbReference>
<dbReference type="FunFam" id="1.20.1280.290:FF:000016">
    <property type="entry name" value="Cystinosin homolog"/>
    <property type="match status" value="1"/>
</dbReference>
<keyword evidence="5" id="KW-0677">Repeat</keyword>
<evidence type="ECO:0000256" key="10">
    <source>
        <dbReference type="ARBA" id="ARBA00048473"/>
    </source>
</evidence>
<keyword evidence="9" id="KW-0458">Lysosome</keyword>
<protein>
    <recommendedName>
        <fullName evidence="14">Cystinosin</fullName>
    </recommendedName>
</protein>
<comment type="similarity">
    <text evidence="2">Belongs to the cystinosin family.</text>
</comment>
<evidence type="ECO:0000256" key="1">
    <source>
        <dbReference type="ARBA" id="ARBA00004155"/>
    </source>
</evidence>
<evidence type="ECO:0000256" key="2">
    <source>
        <dbReference type="ARBA" id="ARBA00006855"/>
    </source>
</evidence>
<keyword evidence="13" id="KW-1185">Reference proteome</keyword>
<dbReference type="VEuPathDB" id="FungiDB:A1O9_08632"/>
<keyword evidence="7 11" id="KW-1133">Transmembrane helix</keyword>
<dbReference type="PANTHER" id="PTHR13131:SF5">
    <property type="entry name" value="CYSTINOSIN"/>
    <property type="match status" value="1"/>
</dbReference>
<dbReference type="STRING" id="1182545.A0A072PHG2"/>
<evidence type="ECO:0000313" key="13">
    <source>
        <dbReference type="Proteomes" id="UP000027920"/>
    </source>
</evidence>
<evidence type="ECO:0000256" key="9">
    <source>
        <dbReference type="ARBA" id="ARBA00023228"/>
    </source>
</evidence>
<dbReference type="AlphaFoldDB" id="A0A072PHG2"/>
<comment type="subcellular location">
    <subcellularLocation>
        <location evidence="1">Lysosome membrane</location>
        <topology evidence="1">Multi-pass membrane protein</topology>
    </subcellularLocation>
</comment>
<evidence type="ECO:0000256" key="8">
    <source>
        <dbReference type="ARBA" id="ARBA00023136"/>
    </source>
</evidence>
<feature type="transmembrane region" description="Helical" evidence="11">
    <location>
        <begin position="71"/>
        <end position="93"/>
    </location>
</feature>
<gene>
    <name evidence="12" type="ORF">A1O9_08632</name>
</gene>
<dbReference type="GeneID" id="25283544"/>
<keyword evidence="8 11" id="KW-0472">Membrane</keyword>
<evidence type="ECO:0000256" key="3">
    <source>
        <dbReference type="ARBA" id="ARBA00022448"/>
    </source>
</evidence>
<keyword evidence="6" id="KW-0769">Symport</keyword>
<dbReference type="SMART" id="SM00679">
    <property type="entry name" value="CTNS"/>
    <property type="match status" value="2"/>
</dbReference>
<dbReference type="EMBL" id="AMGV01000008">
    <property type="protein sequence ID" value="KEF54980.1"/>
    <property type="molecule type" value="Genomic_DNA"/>
</dbReference>
<feature type="transmembrane region" description="Helical" evidence="11">
    <location>
        <begin position="105"/>
        <end position="125"/>
    </location>
</feature>
<keyword evidence="3" id="KW-0813">Transport</keyword>
<dbReference type="HOGENOM" id="CLU_046327_0_1_1"/>
<evidence type="ECO:0000256" key="4">
    <source>
        <dbReference type="ARBA" id="ARBA00022692"/>
    </source>
</evidence>
<evidence type="ECO:0000313" key="12">
    <source>
        <dbReference type="EMBL" id="KEF54980.1"/>
    </source>
</evidence>
<keyword evidence="4 11" id="KW-0812">Transmembrane</keyword>
<dbReference type="Gene3D" id="1.20.1280.290">
    <property type="match status" value="1"/>
</dbReference>
<evidence type="ECO:0008006" key="14">
    <source>
        <dbReference type="Google" id="ProtNLM"/>
    </source>
</evidence>
<dbReference type="GO" id="GO:0015184">
    <property type="term" value="F:L-cystine transmembrane transporter activity"/>
    <property type="evidence" value="ECO:0007669"/>
    <property type="project" value="TreeGrafter"/>
</dbReference>
<dbReference type="InterPro" id="IPR005282">
    <property type="entry name" value="LC_transporter"/>
</dbReference>
<dbReference type="GO" id="GO:0005774">
    <property type="term" value="C:vacuolar membrane"/>
    <property type="evidence" value="ECO:0007669"/>
    <property type="project" value="TreeGrafter"/>
</dbReference>
<sequence length="256" mass="28865">MDLHDIVPILNWKRRSTQGFGIDFPTLNVLGFVCYSVSTCFFLYSPTIREQYAARHPLAPEPTVRFNDAAFGIHAVLMVLLTYSQFFSSLWGFKGSGRARTSRPVLGIFWGSLFAVAAVAGFVYRQSGAYGQSPRDWAWIDVLYTLGYVKLVCTFVKYIPQAWMNYQRKSTQGWSIDQILFDMVGGILSLLQLLIDASFQGDWSGITGNSLKFGLSNISIAFDLIFITQHYILYRDQLDESIEATEEETGRPLLGS</sequence>
<feature type="transmembrane region" description="Helical" evidence="11">
    <location>
        <begin position="20"/>
        <end position="44"/>
    </location>
</feature>
<evidence type="ECO:0000256" key="6">
    <source>
        <dbReference type="ARBA" id="ARBA00022847"/>
    </source>
</evidence>
<dbReference type="Proteomes" id="UP000027920">
    <property type="component" value="Unassembled WGS sequence"/>
</dbReference>
<comment type="catalytic activity">
    <reaction evidence="10">
        <text>L-cystine(out) + H(+)(out) = L-cystine(in) + H(+)(in)</text>
        <dbReference type="Rhea" id="RHEA:66172"/>
        <dbReference type="ChEBI" id="CHEBI:15378"/>
        <dbReference type="ChEBI" id="CHEBI:35491"/>
    </reaction>
    <physiologicalReaction direction="left-to-right" evidence="10">
        <dbReference type="Rhea" id="RHEA:66173"/>
    </physiologicalReaction>
</comment>
<evidence type="ECO:0000256" key="5">
    <source>
        <dbReference type="ARBA" id="ARBA00022737"/>
    </source>
</evidence>
<name>A0A072PHG2_9EURO</name>
<feature type="transmembrane region" description="Helical" evidence="11">
    <location>
        <begin position="137"/>
        <end position="159"/>
    </location>
</feature>
<dbReference type="GO" id="GO:0000324">
    <property type="term" value="C:fungal-type vacuole"/>
    <property type="evidence" value="ECO:0007669"/>
    <property type="project" value="TreeGrafter"/>
</dbReference>
<dbReference type="PANTHER" id="PTHR13131">
    <property type="entry name" value="CYSTINOSIN"/>
    <property type="match status" value="1"/>
</dbReference>
<dbReference type="InterPro" id="IPR006603">
    <property type="entry name" value="PQ-loop_rpt"/>
</dbReference>
<dbReference type="Pfam" id="PF04193">
    <property type="entry name" value="PQ-loop"/>
    <property type="match status" value="2"/>
</dbReference>
<dbReference type="OrthoDB" id="75720at2759"/>
<dbReference type="RefSeq" id="XP_013257570.1">
    <property type="nucleotide sequence ID" value="XM_013402116.1"/>
</dbReference>
<organism evidence="12 13">
    <name type="scientific">Exophiala aquamarina CBS 119918</name>
    <dbReference type="NCBI Taxonomy" id="1182545"/>
    <lineage>
        <taxon>Eukaryota</taxon>
        <taxon>Fungi</taxon>
        <taxon>Dikarya</taxon>
        <taxon>Ascomycota</taxon>
        <taxon>Pezizomycotina</taxon>
        <taxon>Eurotiomycetes</taxon>
        <taxon>Chaetothyriomycetidae</taxon>
        <taxon>Chaetothyriales</taxon>
        <taxon>Herpotrichiellaceae</taxon>
        <taxon>Exophiala</taxon>
    </lineage>
</organism>
<reference evidence="12 13" key="1">
    <citation type="submission" date="2013-03" db="EMBL/GenBank/DDBJ databases">
        <title>The Genome Sequence of Exophiala aquamarina CBS 119918.</title>
        <authorList>
            <consortium name="The Broad Institute Genomics Platform"/>
            <person name="Cuomo C."/>
            <person name="de Hoog S."/>
            <person name="Gorbushina A."/>
            <person name="Walker B."/>
            <person name="Young S.K."/>
            <person name="Zeng Q."/>
            <person name="Gargeya S."/>
            <person name="Fitzgerald M."/>
            <person name="Haas B."/>
            <person name="Abouelleil A."/>
            <person name="Allen A.W."/>
            <person name="Alvarado L."/>
            <person name="Arachchi H.M."/>
            <person name="Berlin A.M."/>
            <person name="Chapman S.B."/>
            <person name="Gainer-Dewar J."/>
            <person name="Goldberg J."/>
            <person name="Griggs A."/>
            <person name="Gujja S."/>
            <person name="Hansen M."/>
            <person name="Howarth C."/>
            <person name="Imamovic A."/>
            <person name="Ireland A."/>
            <person name="Larimer J."/>
            <person name="McCowan C."/>
            <person name="Murphy C."/>
            <person name="Pearson M."/>
            <person name="Poon T.W."/>
            <person name="Priest M."/>
            <person name="Roberts A."/>
            <person name="Saif S."/>
            <person name="Shea T."/>
            <person name="Sisk P."/>
            <person name="Sykes S."/>
            <person name="Wortman J."/>
            <person name="Nusbaum C."/>
            <person name="Birren B."/>
        </authorList>
    </citation>
    <scope>NUCLEOTIDE SEQUENCE [LARGE SCALE GENOMIC DNA]</scope>
    <source>
        <strain evidence="12 13">CBS 119918</strain>
    </source>
</reference>
<evidence type="ECO:0000256" key="7">
    <source>
        <dbReference type="ARBA" id="ARBA00022989"/>
    </source>
</evidence>
<evidence type="ECO:0000256" key="11">
    <source>
        <dbReference type="SAM" id="Phobius"/>
    </source>
</evidence>
<accession>A0A072PHG2</accession>